<proteinExistence type="predicted"/>
<dbReference type="RefSeq" id="WP_249773410.1">
    <property type="nucleotide sequence ID" value="NZ_CP097332.1"/>
</dbReference>
<reference evidence="4" key="1">
    <citation type="journal article" date="2018" name="Int. J. Syst. Evol. Microbiol.">
        <title>Jatrophihabitans telluris sp. nov., isolated from sediment soil of lava forest wetlands and the emended description of the genus Jatrophihabitans.</title>
        <authorList>
            <person name="Lee K.C."/>
            <person name="Suh M.K."/>
            <person name="Eom M.K."/>
            <person name="Kim K.K."/>
            <person name="Kim J.S."/>
            <person name="Kim D.S."/>
            <person name="Ko S.H."/>
            <person name="Shin Y.K."/>
            <person name="Lee J.S."/>
        </authorList>
    </citation>
    <scope>NUCLEOTIDE SEQUENCE</scope>
    <source>
        <strain evidence="4">N237</strain>
    </source>
</reference>
<dbReference type="PROSITE" id="PS51186">
    <property type="entry name" value="GNAT"/>
    <property type="match status" value="2"/>
</dbReference>
<evidence type="ECO:0000313" key="5">
    <source>
        <dbReference type="Proteomes" id="UP001056336"/>
    </source>
</evidence>
<dbReference type="PANTHER" id="PTHR43877">
    <property type="entry name" value="AMINOALKYLPHOSPHONATE N-ACETYLTRANSFERASE-RELATED-RELATED"/>
    <property type="match status" value="1"/>
</dbReference>
<keyword evidence="1 4" id="KW-0808">Transferase</keyword>
<reference evidence="4" key="2">
    <citation type="submission" date="2022-05" db="EMBL/GenBank/DDBJ databases">
        <authorList>
            <person name="Kim J.-S."/>
            <person name="Lee K."/>
            <person name="Suh M."/>
            <person name="Eom M."/>
            <person name="Kim J.-S."/>
            <person name="Kim D.-S."/>
            <person name="Ko S.-H."/>
            <person name="Shin Y."/>
            <person name="Lee J.-S."/>
        </authorList>
    </citation>
    <scope>NUCLEOTIDE SEQUENCE</scope>
    <source>
        <strain evidence="4">N237</strain>
    </source>
</reference>
<keyword evidence="2 4" id="KW-0012">Acyltransferase</keyword>
<dbReference type="Pfam" id="PF00583">
    <property type="entry name" value="Acetyltransf_1"/>
    <property type="match status" value="2"/>
</dbReference>
<feature type="domain" description="N-acetyltransferase" evidence="3">
    <location>
        <begin position="7"/>
        <end position="178"/>
    </location>
</feature>
<gene>
    <name evidence="4" type="ORF">M6D93_05770</name>
</gene>
<dbReference type="EMBL" id="CP097332">
    <property type="protein sequence ID" value="UQX89514.1"/>
    <property type="molecule type" value="Genomic_DNA"/>
</dbReference>
<dbReference type="InterPro" id="IPR000182">
    <property type="entry name" value="GNAT_dom"/>
</dbReference>
<dbReference type="SUPFAM" id="SSF55729">
    <property type="entry name" value="Acyl-CoA N-acyltransferases (Nat)"/>
    <property type="match status" value="2"/>
</dbReference>
<dbReference type="EC" id="2.3.1.-" evidence="4"/>
<dbReference type="InterPro" id="IPR016181">
    <property type="entry name" value="Acyl_CoA_acyltransferase"/>
</dbReference>
<evidence type="ECO:0000256" key="2">
    <source>
        <dbReference type="ARBA" id="ARBA00023315"/>
    </source>
</evidence>
<keyword evidence="5" id="KW-1185">Reference proteome</keyword>
<dbReference type="CDD" id="cd04301">
    <property type="entry name" value="NAT_SF"/>
    <property type="match status" value="2"/>
</dbReference>
<protein>
    <submittedName>
        <fullName evidence="4">GNAT family N-acetyltransferase</fullName>
        <ecNumber evidence="4">2.3.1.-</ecNumber>
    </submittedName>
</protein>
<sequence length="324" mass="35206">MTATRELLWRPLDTDDVQAWAELTNLVATVDDTEEFYEPEDLAEELVVPGFDPALDTIGVWSESTLVAYGQLRVRDGLNEGKAPGYLSGAVHPDHRGQGIASKIFDRLEPRARELAAERHPGADLKLGVGGGLEGDPVRPLLTDRGYEIVRYFMLMRRDLPGPRLPGPSAVPIRAAIDVRRYSEDWAGALRAAHNAAFADHFGSAPQSEAEWADGLALRLFRPELSFLVPGPDGQVLAYVMSYSYRPGELYIGRVGTVRAARGRGYAKACLVAALTAASEAGYTRADLDVDSINPTGAGALYESVGFRPMKTFASFSKEFPALP</sequence>
<dbReference type="InterPro" id="IPR050832">
    <property type="entry name" value="Bact_Acetyltransf"/>
</dbReference>
<dbReference type="GO" id="GO:0016746">
    <property type="term" value="F:acyltransferase activity"/>
    <property type="evidence" value="ECO:0007669"/>
    <property type="project" value="UniProtKB-KW"/>
</dbReference>
<organism evidence="4 5">
    <name type="scientific">Jatrophihabitans telluris</name>
    <dbReference type="NCBI Taxonomy" id="2038343"/>
    <lineage>
        <taxon>Bacteria</taxon>
        <taxon>Bacillati</taxon>
        <taxon>Actinomycetota</taxon>
        <taxon>Actinomycetes</taxon>
        <taxon>Jatrophihabitantales</taxon>
        <taxon>Jatrophihabitantaceae</taxon>
        <taxon>Jatrophihabitans</taxon>
    </lineage>
</organism>
<evidence type="ECO:0000259" key="3">
    <source>
        <dbReference type="PROSITE" id="PS51186"/>
    </source>
</evidence>
<dbReference type="Proteomes" id="UP001056336">
    <property type="component" value="Chromosome"/>
</dbReference>
<feature type="domain" description="N-acetyltransferase" evidence="3">
    <location>
        <begin position="177"/>
        <end position="324"/>
    </location>
</feature>
<dbReference type="Gene3D" id="3.40.630.30">
    <property type="match status" value="1"/>
</dbReference>
<dbReference type="PANTHER" id="PTHR43877:SF2">
    <property type="entry name" value="AMINOALKYLPHOSPHONATE N-ACETYLTRANSFERASE-RELATED"/>
    <property type="match status" value="1"/>
</dbReference>
<name>A0ABY4R3A9_9ACTN</name>
<evidence type="ECO:0000313" key="4">
    <source>
        <dbReference type="EMBL" id="UQX89514.1"/>
    </source>
</evidence>
<evidence type="ECO:0000256" key="1">
    <source>
        <dbReference type="ARBA" id="ARBA00022679"/>
    </source>
</evidence>
<accession>A0ABY4R3A9</accession>